<evidence type="ECO:0000313" key="21">
    <source>
        <dbReference type="Proteomes" id="UP001472866"/>
    </source>
</evidence>
<protein>
    <recommendedName>
        <fullName evidence="17">Transmembrane protein 230</fullName>
    </recommendedName>
</protein>
<keyword evidence="12" id="KW-0770">Synapse</keyword>
<evidence type="ECO:0000256" key="7">
    <source>
        <dbReference type="ARBA" id="ARBA00004603"/>
    </source>
</evidence>
<dbReference type="GO" id="GO:0005769">
    <property type="term" value="C:early endosome"/>
    <property type="evidence" value="ECO:0007669"/>
    <property type="project" value="UniProtKB-SubCell"/>
</dbReference>
<evidence type="ECO:0000256" key="18">
    <source>
        <dbReference type="SAM" id="Phobius"/>
    </source>
</evidence>
<organism evidence="19">
    <name type="scientific">Chloropicon roscoffensis</name>
    <dbReference type="NCBI Taxonomy" id="1461544"/>
    <lineage>
        <taxon>Eukaryota</taxon>
        <taxon>Viridiplantae</taxon>
        <taxon>Chlorophyta</taxon>
        <taxon>Chloropicophyceae</taxon>
        <taxon>Chloropicales</taxon>
        <taxon>Chloropicaceae</taxon>
        <taxon>Chloropicon</taxon>
    </lineage>
</organism>
<dbReference type="PANTHER" id="PTHR15664:SF6">
    <property type="entry name" value="TRANSMEMBRANE PROTEIN 230"/>
    <property type="match status" value="1"/>
</dbReference>
<reference evidence="19" key="1">
    <citation type="submission" date="2021-01" db="EMBL/GenBank/DDBJ databases">
        <authorList>
            <person name="Corre E."/>
            <person name="Pelletier E."/>
            <person name="Niang G."/>
            <person name="Scheremetjew M."/>
            <person name="Finn R."/>
            <person name="Kale V."/>
            <person name="Holt S."/>
            <person name="Cochrane G."/>
            <person name="Meng A."/>
            <person name="Brown T."/>
            <person name="Cohen L."/>
        </authorList>
    </citation>
    <scope>NUCLEOTIDE SEQUENCE</scope>
    <source>
        <strain evidence="19">RCC1871</strain>
    </source>
</reference>
<dbReference type="AlphaFoldDB" id="A0A7S3CBZ2"/>
<dbReference type="EMBL" id="CP151508">
    <property type="protein sequence ID" value="WZN63864.1"/>
    <property type="molecule type" value="Genomic_DNA"/>
</dbReference>
<dbReference type="EMBL" id="HBHZ01004545">
    <property type="protein sequence ID" value="CAE0190411.1"/>
    <property type="molecule type" value="Transcribed_RNA"/>
</dbReference>
<evidence type="ECO:0000256" key="10">
    <source>
        <dbReference type="ARBA" id="ARBA00022753"/>
    </source>
</evidence>
<evidence type="ECO:0000256" key="9">
    <source>
        <dbReference type="ARBA" id="ARBA00022692"/>
    </source>
</evidence>
<dbReference type="GO" id="GO:0005794">
    <property type="term" value="C:Golgi apparatus"/>
    <property type="evidence" value="ECO:0007669"/>
    <property type="project" value="UniProtKB-SubCell"/>
</dbReference>
<accession>A0A7S3CBZ2</accession>
<evidence type="ECO:0000313" key="20">
    <source>
        <dbReference type="EMBL" id="WZN63864.1"/>
    </source>
</evidence>
<evidence type="ECO:0000256" key="8">
    <source>
        <dbReference type="ARBA" id="ARBA00007743"/>
    </source>
</evidence>
<sequence length="117" mass="13447">MDDTMKDVVLESKLNSSRRPSLDTLNEPTLLQREVVFEKPLRHYYKQILLSSWLLIFGVTLIVAGFVLLVKDEKESHWGGCFGLGGLLFVPGAYHTRIVYLSIRKKQGYSFSHLSRF</sequence>
<evidence type="ECO:0000256" key="12">
    <source>
        <dbReference type="ARBA" id="ARBA00023018"/>
    </source>
</evidence>
<keyword evidence="11 18" id="KW-1133">Transmembrane helix</keyword>
<evidence type="ECO:0000256" key="14">
    <source>
        <dbReference type="ARBA" id="ARBA00023136"/>
    </source>
</evidence>
<evidence type="ECO:0000256" key="13">
    <source>
        <dbReference type="ARBA" id="ARBA00023034"/>
    </source>
</evidence>
<dbReference type="GO" id="GO:0016020">
    <property type="term" value="C:membrane"/>
    <property type="evidence" value="ECO:0007669"/>
    <property type="project" value="UniProtKB-SubCell"/>
</dbReference>
<keyword evidence="15" id="KW-0968">Cytoplasmic vesicle</keyword>
<evidence type="ECO:0000256" key="11">
    <source>
        <dbReference type="ARBA" id="ARBA00022989"/>
    </source>
</evidence>
<feature type="transmembrane region" description="Helical" evidence="18">
    <location>
        <begin position="48"/>
        <end position="70"/>
    </location>
</feature>
<evidence type="ECO:0000256" key="2">
    <source>
        <dbReference type="ARBA" id="ARBA00004172"/>
    </source>
</evidence>
<reference evidence="20 21" key="2">
    <citation type="submission" date="2024-03" db="EMBL/GenBank/DDBJ databases">
        <title>Complete genome sequence of the green alga Chloropicon roscoffensis RCC1871.</title>
        <authorList>
            <person name="Lemieux C."/>
            <person name="Pombert J.-F."/>
            <person name="Otis C."/>
            <person name="Turmel M."/>
        </authorList>
    </citation>
    <scope>NUCLEOTIDE SEQUENCE [LARGE SCALE GENOMIC DNA]</scope>
    <source>
        <strain evidence="20 21">RCC1871</strain>
    </source>
</reference>
<comment type="subcellular location">
    <subcellularLocation>
        <location evidence="5">Cytoplasmic vesicle</location>
        <location evidence="5">Autophagosome</location>
    </subcellularLocation>
    <subcellularLocation>
        <location evidence="3">Cytoplasmic vesicle</location>
        <location evidence="3">Secretory vesicle</location>
        <location evidence="3">Synaptic vesicle</location>
    </subcellularLocation>
    <subcellularLocation>
        <location evidence="4">Early endosome</location>
    </subcellularLocation>
    <subcellularLocation>
        <location evidence="6">Golgi apparatus</location>
        <location evidence="6">trans-Golgi network</location>
    </subcellularLocation>
    <subcellularLocation>
        <location evidence="7">Late endosome</location>
    </subcellularLocation>
    <subcellularLocation>
        <location evidence="1">Membrane</location>
        <topology evidence="1">Multi-pass membrane protein</topology>
    </subcellularLocation>
    <subcellularLocation>
        <location evidence="2">Recycling endosome</location>
    </subcellularLocation>
</comment>
<dbReference type="InterPro" id="IPR008590">
    <property type="entry name" value="TMEM_230/134"/>
</dbReference>
<proteinExistence type="inferred from homology"/>
<comment type="similarity">
    <text evidence="8">Belongs to the TMEM134/TMEM230 family.</text>
</comment>
<dbReference type="GO" id="GO:0055037">
    <property type="term" value="C:recycling endosome"/>
    <property type="evidence" value="ECO:0007669"/>
    <property type="project" value="UniProtKB-SubCell"/>
</dbReference>
<dbReference type="GO" id="GO:0005770">
    <property type="term" value="C:late endosome"/>
    <property type="evidence" value="ECO:0007669"/>
    <property type="project" value="UniProtKB-SubCell"/>
</dbReference>
<keyword evidence="10" id="KW-0967">Endosome</keyword>
<evidence type="ECO:0000256" key="6">
    <source>
        <dbReference type="ARBA" id="ARBA00004601"/>
    </source>
</evidence>
<dbReference type="GO" id="GO:0005776">
    <property type="term" value="C:autophagosome"/>
    <property type="evidence" value="ECO:0007669"/>
    <property type="project" value="UniProtKB-SubCell"/>
</dbReference>
<evidence type="ECO:0000256" key="16">
    <source>
        <dbReference type="ARBA" id="ARBA00024003"/>
    </source>
</evidence>
<dbReference type="InterPro" id="IPR044234">
    <property type="entry name" value="TMEM230"/>
</dbReference>
<comment type="function">
    <text evidence="16">Involved in trafficking and recycling of synaptic vesicles.</text>
</comment>
<dbReference type="Pfam" id="PF05915">
    <property type="entry name" value="TMEM_230_134"/>
    <property type="match status" value="1"/>
</dbReference>
<keyword evidence="9 18" id="KW-0812">Transmembrane</keyword>
<dbReference type="Proteomes" id="UP001472866">
    <property type="component" value="Chromosome 08"/>
</dbReference>
<name>A0A7S3CBZ2_9CHLO</name>
<keyword evidence="14 18" id="KW-0472">Membrane</keyword>
<keyword evidence="21" id="KW-1185">Reference proteome</keyword>
<gene>
    <name evidence="19" type="ORF">CROS1456_LOCUS3501</name>
    <name evidence="20" type="ORF">HKI87_08g54170</name>
</gene>
<dbReference type="PANTHER" id="PTHR15664">
    <property type="entry name" value="C20ORF30 PROTEIN"/>
    <property type="match status" value="1"/>
</dbReference>
<keyword evidence="13" id="KW-0333">Golgi apparatus</keyword>
<evidence type="ECO:0000313" key="19">
    <source>
        <dbReference type="EMBL" id="CAE0190411.1"/>
    </source>
</evidence>
<evidence type="ECO:0000256" key="5">
    <source>
        <dbReference type="ARBA" id="ARBA00004419"/>
    </source>
</evidence>
<evidence type="ECO:0000256" key="15">
    <source>
        <dbReference type="ARBA" id="ARBA00023329"/>
    </source>
</evidence>
<evidence type="ECO:0000256" key="4">
    <source>
        <dbReference type="ARBA" id="ARBA00004412"/>
    </source>
</evidence>
<feature type="transmembrane region" description="Helical" evidence="18">
    <location>
        <begin position="76"/>
        <end position="96"/>
    </location>
</feature>
<evidence type="ECO:0000256" key="3">
    <source>
        <dbReference type="ARBA" id="ARBA00004234"/>
    </source>
</evidence>
<evidence type="ECO:0000256" key="1">
    <source>
        <dbReference type="ARBA" id="ARBA00004141"/>
    </source>
</evidence>
<evidence type="ECO:0000256" key="17">
    <source>
        <dbReference type="ARBA" id="ARBA00024088"/>
    </source>
</evidence>